<dbReference type="EMBL" id="CAJNOC010002377">
    <property type="protein sequence ID" value="CAF0929691.1"/>
    <property type="molecule type" value="Genomic_DNA"/>
</dbReference>
<comment type="caution">
    <text evidence="1">The sequence shown here is derived from an EMBL/GenBank/DDBJ whole genome shotgun (WGS) entry which is preliminary data.</text>
</comment>
<sequence length="97" mass="11169">MIYRRISAEKARKELATLIQLDTDDSDAALNYENDDLDSGDGDDVDYDQTVNNWLQILLMMKISYLMNNSDLNSENPSSGYKWDSENWTFEGFSAKK</sequence>
<organism evidence="1 2">
    <name type="scientific">Brachionus calyciflorus</name>
    <dbReference type="NCBI Taxonomy" id="104777"/>
    <lineage>
        <taxon>Eukaryota</taxon>
        <taxon>Metazoa</taxon>
        <taxon>Spiralia</taxon>
        <taxon>Gnathifera</taxon>
        <taxon>Rotifera</taxon>
        <taxon>Eurotatoria</taxon>
        <taxon>Monogononta</taxon>
        <taxon>Pseudotrocha</taxon>
        <taxon>Ploima</taxon>
        <taxon>Brachionidae</taxon>
        <taxon>Brachionus</taxon>
    </lineage>
</organism>
<protein>
    <submittedName>
        <fullName evidence="1">Uncharacterized protein</fullName>
    </submittedName>
</protein>
<dbReference type="AlphaFoldDB" id="A0A814BR92"/>
<keyword evidence="2" id="KW-1185">Reference proteome</keyword>
<gene>
    <name evidence="1" type="ORF">OXX778_LOCUS12835</name>
</gene>
<dbReference type="Proteomes" id="UP000663879">
    <property type="component" value="Unassembled WGS sequence"/>
</dbReference>
<reference evidence="1" key="1">
    <citation type="submission" date="2021-02" db="EMBL/GenBank/DDBJ databases">
        <authorList>
            <person name="Nowell W R."/>
        </authorList>
    </citation>
    <scope>NUCLEOTIDE SEQUENCE</scope>
    <source>
        <strain evidence="1">Ploen Becks lab</strain>
    </source>
</reference>
<name>A0A814BR92_9BILA</name>
<accession>A0A814BR92</accession>
<evidence type="ECO:0000313" key="2">
    <source>
        <dbReference type="Proteomes" id="UP000663879"/>
    </source>
</evidence>
<proteinExistence type="predicted"/>
<evidence type="ECO:0000313" key="1">
    <source>
        <dbReference type="EMBL" id="CAF0929691.1"/>
    </source>
</evidence>